<dbReference type="Proteomes" id="UP001346149">
    <property type="component" value="Unassembled WGS sequence"/>
</dbReference>
<accession>A0AAN7M9C7</accession>
<dbReference type="PANTHER" id="PTHR33312">
    <property type="entry name" value="MEMBRANE-ASSOCIATED KINASE REGULATOR 4-RELATED"/>
    <property type="match status" value="1"/>
</dbReference>
<dbReference type="AlphaFoldDB" id="A0AAN7M9C7"/>
<evidence type="ECO:0000313" key="2">
    <source>
        <dbReference type="EMBL" id="KAK4801354.1"/>
    </source>
</evidence>
<name>A0AAN7M9C7_TRANT</name>
<evidence type="ECO:0008006" key="4">
    <source>
        <dbReference type="Google" id="ProtNLM"/>
    </source>
</evidence>
<comment type="caution">
    <text evidence="2">The sequence shown here is derived from an EMBL/GenBank/DDBJ whole genome shotgun (WGS) entry which is preliminary data.</text>
</comment>
<protein>
    <recommendedName>
        <fullName evidence="4">Membrane-associated kinase regulator 4</fullName>
    </recommendedName>
</protein>
<dbReference type="EMBL" id="JAXQNO010000003">
    <property type="protein sequence ID" value="KAK4801354.1"/>
    <property type="molecule type" value="Genomic_DNA"/>
</dbReference>
<sequence length="356" mass="39768">MEVNNVSGDEYIDMEISSSPLDELGSPMKQCRDFELLLETKEFPADELFYKGKLLPLHLPPRLQMVERLRSPKIRRSYHGQDGDEFQEDDMLSLPTVLVMPSVAPRMGTSTWLIRNILPSESCRVSCEVNHVEDNYFESSNELRDFIHTEKKQFLSGSSCSDSESSSFYSALWSKRLNQIKQSPICQKIISSKACLRSFFSKINGRRGGVGGHCQGRQPIRDPCNTGSENLQRLVGSEKLIMRAPSEQHDKQGHDCNYLNLSLSLVKIIPRELAESEMDSSHRKSFSAVIQKHSMATTPSSNSISPPSSSSCSSSSSFMLNSNVMHGIQLLKRNSDASVGLENSIEEAIASLQKVP</sequence>
<dbReference type="GO" id="GO:0005886">
    <property type="term" value="C:plasma membrane"/>
    <property type="evidence" value="ECO:0007669"/>
    <property type="project" value="InterPro"/>
</dbReference>
<evidence type="ECO:0000256" key="1">
    <source>
        <dbReference type="SAM" id="MobiDB-lite"/>
    </source>
</evidence>
<feature type="compositionally biased region" description="Low complexity" evidence="1">
    <location>
        <begin position="299"/>
        <end position="316"/>
    </location>
</feature>
<gene>
    <name evidence="2" type="ORF">SAY86_021841</name>
</gene>
<organism evidence="2 3">
    <name type="scientific">Trapa natans</name>
    <name type="common">Water chestnut</name>
    <dbReference type="NCBI Taxonomy" id="22666"/>
    <lineage>
        <taxon>Eukaryota</taxon>
        <taxon>Viridiplantae</taxon>
        <taxon>Streptophyta</taxon>
        <taxon>Embryophyta</taxon>
        <taxon>Tracheophyta</taxon>
        <taxon>Spermatophyta</taxon>
        <taxon>Magnoliopsida</taxon>
        <taxon>eudicotyledons</taxon>
        <taxon>Gunneridae</taxon>
        <taxon>Pentapetalae</taxon>
        <taxon>rosids</taxon>
        <taxon>malvids</taxon>
        <taxon>Myrtales</taxon>
        <taxon>Lythraceae</taxon>
        <taxon>Trapa</taxon>
    </lineage>
</organism>
<dbReference type="PANTHER" id="PTHR33312:SF21">
    <property type="entry name" value="MEMBRANE-ASSOCIATED KINASE REGULATOR 3-RELATED"/>
    <property type="match status" value="1"/>
</dbReference>
<keyword evidence="3" id="KW-1185">Reference proteome</keyword>
<evidence type="ECO:0000313" key="3">
    <source>
        <dbReference type="Proteomes" id="UP001346149"/>
    </source>
</evidence>
<dbReference type="InterPro" id="IPR039620">
    <property type="entry name" value="BKI1/MAKR1/3/4"/>
</dbReference>
<dbReference type="GO" id="GO:0019210">
    <property type="term" value="F:kinase inhibitor activity"/>
    <property type="evidence" value="ECO:0007669"/>
    <property type="project" value="InterPro"/>
</dbReference>
<reference evidence="2 3" key="1">
    <citation type="journal article" date="2023" name="Hortic Res">
        <title>Pangenome of water caltrop reveals structural variations and asymmetric subgenome divergence after allopolyploidization.</title>
        <authorList>
            <person name="Zhang X."/>
            <person name="Chen Y."/>
            <person name="Wang L."/>
            <person name="Yuan Y."/>
            <person name="Fang M."/>
            <person name="Shi L."/>
            <person name="Lu R."/>
            <person name="Comes H.P."/>
            <person name="Ma Y."/>
            <person name="Chen Y."/>
            <person name="Huang G."/>
            <person name="Zhou Y."/>
            <person name="Zheng Z."/>
            <person name="Qiu Y."/>
        </authorList>
    </citation>
    <scope>NUCLEOTIDE SEQUENCE [LARGE SCALE GENOMIC DNA]</scope>
    <source>
        <strain evidence="2">F231</strain>
    </source>
</reference>
<proteinExistence type="predicted"/>
<feature type="region of interest" description="Disordered" evidence="1">
    <location>
        <begin position="284"/>
        <end position="316"/>
    </location>
</feature>